<dbReference type="Gene3D" id="2.40.50.770">
    <property type="entry name" value="RecQ-mediated genome instability protein Rmi1, C-terminal domain"/>
    <property type="match status" value="1"/>
</dbReference>
<evidence type="ECO:0000313" key="5">
    <source>
        <dbReference type="Proteomes" id="UP001497392"/>
    </source>
</evidence>
<dbReference type="EMBL" id="CAXHTA020000005">
    <property type="protein sequence ID" value="CAL5221256.1"/>
    <property type="molecule type" value="Genomic_DNA"/>
</dbReference>
<feature type="domain" description="RecQ mediated genome instability protein 1 OB-fold" evidence="3">
    <location>
        <begin position="53"/>
        <end position="164"/>
    </location>
</feature>
<dbReference type="InterPro" id="IPR013894">
    <property type="entry name" value="RMI1_OB"/>
</dbReference>
<dbReference type="SMART" id="SM01161">
    <property type="entry name" value="DUF1767"/>
    <property type="match status" value="1"/>
</dbReference>
<sequence length="417" mass="45223">MEEWTRIASRLRQQGVHVSDDFVRAAAASGDSESTVFGRCLDCDFNVCGLGCLPNDIESWDKQVLAGTVVLQVDELVDMASSAKQRYDGSRGSARCLKLYMTDGKMHVCGFEQEHIPDLAPLMQAGVKVALQDVLLRRGLMALTPQSVKVLGGKVDRLEEARKRAVERWQQPVACNSGRTRDGVSPSLYDEARAAAWPPGGTGRAGPGHEDNAAANEVVELSGDDDSSVVLSDSHAAMQHVDTMASRAQAPAQDNVVSSLGQDNEKASLTLLPQLGRTEGHANPAKETLILAAVTEMVSKLQFLDEHQHALQQYSMEVRIEERASGDEYIASVHPRVLEEVLGMTPAEMRDCLAQGQHETVRERISSLKHFVSTFAGQMVLHTGPAPSQPVICRFGGADDGGFNQDLQQLTDPSLLE</sequence>
<comment type="similarity">
    <text evidence="1">Belongs to the RMI1 family.</text>
</comment>
<comment type="caution">
    <text evidence="4">The sequence shown here is derived from an EMBL/GenBank/DDBJ whole genome shotgun (WGS) entry which is preliminary data.</text>
</comment>
<keyword evidence="5" id="KW-1185">Reference proteome</keyword>
<proteinExistence type="inferred from homology"/>
<evidence type="ECO:0000256" key="2">
    <source>
        <dbReference type="ARBA" id="ARBA00018987"/>
    </source>
</evidence>
<dbReference type="Proteomes" id="UP001497392">
    <property type="component" value="Unassembled WGS sequence"/>
</dbReference>
<evidence type="ECO:0000259" key="3">
    <source>
        <dbReference type="Pfam" id="PF08585"/>
    </source>
</evidence>
<gene>
    <name evidence="4" type="primary">g3412</name>
    <name evidence="4" type="ORF">VP750_LOCUS2915</name>
</gene>
<dbReference type="InterPro" id="IPR042470">
    <property type="entry name" value="RMI1_N_C_sf"/>
</dbReference>
<evidence type="ECO:0000313" key="4">
    <source>
        <dbReference type="EMBL" id="CAL5221256.1"/>
    </source>
</evidence>
<name>A0ABP1FQN3_9CHLO</name>
<organism evidence="4 5">
    <name type="scientific">Coccomyxa viridis</name>
    <dbReference type="NCBI Taxonomy" id="1274662"/>
    <lineage>
        <taxon>Eukaryota</taxon>
        <taxon>Viridiplantae</taxon>
        <taxon>Chlorophyta</taxon>
        <taxon>core chlorophytes</taxon>
        <taxon>Trebouxiophyceae</taxon>
        <taxon>Trebouxiophyceae incertae sedis</taxon>
        <taxon>Coccomyxaceae</taxon>
        <taxon>Coccomyxa</taxon>
    </lineage>
</organism>
<reference evidence="4 5" key="1">
    <citation type="submission" date="2024-06" db="EMBL/GenBank/DDBJ databases">
        <authorList>
            <person name="Kraege A."/>
            <person name="Thomma B."/>
        </authorList>
    </citation>
    <scope>NUCLEOTIDE SEQUENCE [LARGE SCALE GENOMIC DNA]</scope>
</reference>
<evidence type="ECO:0000256" key="1">
    <source>
        <dbReference type="ARBA" id="ARBA00006395"/>
    </source>
</evidence>
<protein>
    <recommendedName>
        <fullName evidence="2">RecQ-mediated genome instability protein 1</fullName>
    </recommendedName>
</protein>
<dbReference type="PANTHER" id="PTHR14790:SF15">
    <property type="entry name" value="RECQ-MEDIATED GENOME INSTABILITY PROTEIN 1"/>
    <property type="match status" value="1"/>
</dbReference>
<accession>A0ABP1FQN3</accession>
<dbReference type="Pfam" id="PF08585">
    <property type="entry name" value="RMI1_N_C"/>
    <property type="match status" value="1"/>
</dbReference>
<dbReference type="PANTHER" id="PTHR14790">
    <property type="entry name" value="RECQ-MEDIATED GENOME INSTABILITY PROTEIN 1 RMI1"/>
    <property type="match status" value="1"/>
</dbReference>